<gene>
    <name evidence="1" type="ORF">Bxe_A3404</name>
</gene>
<accession>Q143A8</accession>
<dbReference type="AlphaFoldDB" id="Q143A8"/>
<keyword evidence="2" id="KW-1185">Reference proteome</keyword>
<dbReference type="Proteomes" id="UP000001817">
    <property type="component" value="Chromosome 1"/>
</dbReference>
<evidence type="ECO:0000313" key="2">
    <source>
        <dbReference type="Proteomes" id="UP000001817"/>
    </source>
</evidence>
<sequence>MDREEKARVLRAVSEHAINGLEAFFRNMKVNESAAARVSATLLLTTAEQFRAMLLLLDGGAGTHAAGPVRSMLEGLADMILLSKDATYADQMAFDNAKADAAMFERYLESLGEAEDAEAMVASVKSMLAEAAETREALKVKGYKRQTREQKFELSDVNDLYVSYGILCAFVHSNITALTARHIGEEPTFAYLRPANPEVIAMVNSIGLRVLTASVELLPSFTDVPGDAVANLINEIHVPHFEAMGLG</sequence>
<dbReference type="Pfam" id="PF18928">
    <property type="entry name" value="DUF5677"/>
    <property type="match status" value="1"/>
</dbReference>
<dbReference type="EMBL" id="CP000270">
    <property type="protein sequence ID" value="ABE29581.1"/>
    <property type="molecule type" value="Genomic_DNA"/>
</dbReference>
<evidence type="ECO:0000313" key="1">
    <source>
        <dbReference type="EMBL" id="ABE29581.1"/>
    </source>
</evidence>
<dbReference type="KEGG" id="bxe:Bxe_A3404"/>
<protein>
    <submittedName>
        <fullName evidence="1">Uncharacterized protein</fullName>
    </submittedName>
</protein>
<organism evidence="1 2">
    <name type="scientific">Paraburkholderia xenovorans (strain LB400)</name>
    <dbReference type="NCBI Taxonomy" id="266265"/>
    <lineage>
        <taxon>Bacteria</taxon>
        <taxon>Pseudomonadati</taxon>
        <taxon>Pseudomonadota</taxon>
        <taxon>Betaproteobacteria</taxon>
        <taxon>Burkholderiales</taxon>
        <taxon>Burkholderiaceae</taxon>
        <taxon>Paraburkholderia</taxon>
    </lineage>
</organism>
<reference evidence="1 2" key="1">
    <citation type="journal article" date="2006" name="Proc. Natl. Acad. Sci. U.S.A.">
        <title>Burkholderia xenovorans LB400 harbors a multi-replicon, 9.73-Mbp genome shaped for versatility.</title>
        <authorList>
            <person name="Chain P.S."/>
            <person name="Denef V.J."/>
            <person name="Konstantinidis K.T."/>
            <person name="Vergez L.M."/>
            <person name="Agullo L."/>
            <person name="Reyes V.L."/>
            <person name="Hauser L."/>
            <person name="Cordova M."/>
            <person name="Gomez L."/>
            <person name="Gonzalez M."/>
            <person name="Land M."/>
            <person name="Lao V."/>
            <person name="Larimer F."/>
            <person name="LiPuma J.J."/>
            <person name="Mahenthiralingam E."/>
            <person name="Malfatti S.A."/>
            <person name="Marx C.J."/>
            <person name="Parnell J.J."/>
            <person name="Ramette A."/>
            <person name="Richardson P."/>
            <person name="Seeger M."/>
            <person name="Smith D."/>
            <person name="Spilker T."/>
            <person name="Sul W.J."/>
            <person name="Tsoi T.V."/>
            <person name="Ulrich L.E."/>
            <person name="Zhulin I.B."/>
            <person name="Tiedje J.M."/>
        </authorList>
    </citation>
    <scope>NUCLEOTIDE SEQUENCE [LARGE SCALE GENOMIC DNA]</scope>
    <source>
        <strain evidence="1 2">LB400</strain>
    </source>
</reference>
<dbReference type="eggNOG" id="ENOG50302DR">
    <property type="taxonomic scope" value="Bacteria"/>
</dbReference>
<dbReference type="OrthoDB" id="9024426at2"/>
<dbReference type="InterPro" id="IPR043733">
    <property type="entry name" value="DUF5677"/>
</dbReference>
<dbReference type="RefSeq" id="WP_011487324.1">
    <property type="nucleotide sequence ID" value="NC_007951.1"/>
</dbReference>
<name>Q143A8_PARXL</name>
<proteinExistence type="predicted"/>